<feature type="compositionally biased region" description="Polar residues" evidence="1">
    <location>
        <begin position="59"/>
        <end position="72"/>
    </location>
</feature>
<sequence length="207" mass="23731">MQLSLTGETRRRRYEFPYVSDIPIHLSMVDNPYLSSLLCQATLLPKTVSNRALDDNGQNRELNYNFNSQPQPSDEDNQHPVTRETQFATTYSVPYHAARMVEPIVDKLEAKPWTQVISDNRLFRKLICSYFLYPHPCGPFVQKDLFLEDMESGRTDFCSPLLVNAVLSIAAVRVPFSFGCTSRQYLPAKLSRNPKSIQDMACRIPHL</sequence>
<gene>
    <name evidence="2" type="ORF">BN850_0071770</name>
</gene>
<organism evidence="2">
    <name type="scientific">Fusarium clavum</name>
    <dbReference type="NCBI Taxonomy" id="2594811"/>
    <lineage>
        <taxon>Eukaryota</taxon>
        <taxon>Fungi</taxon>
        <taxon>Dikarya</taxon>
        <taxon>Ascomycota</taxon>
        <taxon>Pezizomycotina</taxon>
        <taxon>Sordariomycetes</taxon>
        <taxon>Hypocreomycetidae</taxon>
        <taxon>Hypocreales</taxon>
        <taxon>Nectriaceae</taxon>
        <taxon>Fusarium</taxon>
        <taxon>Fusarium incarnatum-equiseti species complex</taxon>
    </lineage>
</organism>
<dbReference type="CDD" id="cd12148">
    <property type="entry name" value="fungal_TF_MHR"/>
    <property type="match status" value="1"/>
</dbReference>
<dbReference type="PANTHER" id="PTHR47256:SF1">
    <property type="entry name" value="ZN(II)2CYS6 TRANSCRIPTION FACTOR (EUROFUNG)"/>
    <property type="match status" value="1"/>
</dbReference>
<accession>A0A090MIB3</accession>
<reference evidence="2" key="1">
    <citation type="submission" date="2013-05" db="EMBL/GenBank/DDBJ databases">
        <title>Draft genome sequences of six wheat associated Fusarium spp. isolates.</title>
        <authorList>
            <person name="Moolhuijzen P.M."/>
            <person name="Manners J.M."/>
            <person name="Wilcox S."/>
            <person name="Bellgard M.I."/>
            <person name="Gardiner D.M."/>
        </authorList>
    </citation>
    <scope>NUCLEOTIDE SEQUENCE</scope>
    <source>
        <strain evidence="2">CS3069</strain>
    </source>
</reference>
<dbReference type="InterPro" id="IPR053187">
    <property type="entry name" value="Notoamide_regulator"/>
</dbReference>
<comment type="caution">
    <text evidence="2">The sequence shown here is derived from an EMBL/GenBank/DDBJ whole genome shotgun (WGS) entry which is preliminary data.</text>
</comment>
<evidence type="ECO:0000256" key="1">
    <source>
        <dbReference type="SAM" id="MobiDB-lite"/>
    </source>
</evidence>
<dbReference type="AlphaFoldDB" id="A0A090MIB3"/>
<name>A0A090MIB3_9HYPO</name>
<proteinExistence type="predicted"/>
<protein>
    <submittedName>
        <fullName evidence="2">WGS project CBMI000000000 data, contig CS3069_c001914</fullName>
    </submittedName>
</protein>
<dbReference type="EMBL" id="CBMI010001912">
    <property type="protein sequence ID" value="CEG04717.1"/>
    <property type="molecule type" value="Genomic_DNA"/>
</dbReference>
<evidence type="ECO:0000313" key="2">
    <source>
        <dbReference type="EMBL" id="CEG04717.1"/>
    </source>
</evidence>
<dbReference type="PANTHER" id="PTHR47256">
    <property type="entry name" value="ZN(II)2CYS6 TRANSCRIPTION FACTOR (EUROFUNG)-RELATED"/>
    <property type="match status" value="1"/>
</dbReference>
<feature type="region of interest" description="Disordered" evidence="1">
    <location>
        <begin position="52"/>
        <end position="81"/>
    </location>
</feature>